<evidence type="ECO:0000256" key="2">
    <source>
        <dbReference type="SAM" id="SignalP"/>
    </source>
</evidence>
<protein>
    <submittedName>
        <fullName evidence="4">Outer membrane lipase/esterase</fullName>
    </submittedName>
</protein>
<dbReference type="AlphaFoldDB" id="A0A1I5REA5"/>
<feature type="domain" description="Autotransporter" evidence="3">
    <location>
        <begin position="323"/>
        <end position="601"/>
    </location>
</feature>
<dbReference type="Gene3D" id="3.40.50.1110">
    <property type="entry name" value="SGNH hydrolase"/>
    <property type="match status" value="1"/>
</dbReference>
<dbReference type="Pfam" id="PF03797">
    <property type="entry name" value="Autotransporter"/>
    <property type="match status" value="1"/>
</dbReference>
<dbReference type="Pfam" id="PF00657">
    <property type="entry name" value="Lipase_GDSL"/>
    <property type="match status" value="1"/>
</dbReference>
<dbReference type="GO" id="GO:0006629">
    <property type="term" value="P:lipid metabolic process"/>
    <property type="evidence" value="ECO:0007669"/>
    <property type="project" value="InterPro"/>
</dbReference>
<dbReference type="SUPFAM" id="SSF52266">
    <property type="entry name" value="SGNH hydrolase"/>
    <property type="match status" value="1"/>
</dbReference>
<name>A0A1I5REA5_9SPHN</name>
<dbReference type="STRING" id="634430.SAMN04488241_103202"/>
<gene>
    <name evidence="4" type="ORF">SAMN04488241_103202</name>
</gene>
<reference evidence="4 5" key="1">
    <citation type="submission" date="2016-10" db="EMBL/GenBank/DDBJ databases">
        <authorList>
            <person name="de Groot N.N."/>
        </authorList>
    </citation>
    <scope>NUCLEOTIDE SEQUENCE [LARGE SCALE GENOMIC DNA]</scope>
    <source>
        <strain evidence="4 5">CGMCC 1.9113</strain>
    </source>
</reference>
<keyword evidence="5" id="KW-1185">Reference proteome</keyword>
<dbReference type="OrthoDB" id="5292073at2"/>
<dbReference type="SUPFAM" id="SSF103515">
    <property type="entry name" value="Autotransporter"/>
    <property type="match status" value="1"/>
</dbReference>
<dbReference type="InterPro" id="IPR008265">
    <property type="entry name" value="Lipase_GDSL_AS"/>
</dbReference>
<organism evidence="4 5">
    <name type="scientific">Sphingomonas rubra</name>
    <dbReference type="NCBI Taxonomy" id="634430"/>
    <lineage>
        <taxon>Bacteria</taxon>
        <taxon>Pseudomonadati</taxon>
        <taxon>Pseudomonadota</taxon>
        <taxon>Alphaproteobacteria</taxon>
        <taxon>Sphingomonadales</taxon>
        <taxon>Sphingomonadaceae</taxon>
        <taxon>Sphingomonas</taxon>
    </lineage>
</organism>
<dbReference type="PANTHER" id="PTHR45648:SF106">
    <property type="entry name" value="ANTHER-SPECIFIC PROLINE-RICH PROTEIN APG"/>
    <property type="match status" value="1"/>
</dbReference>
<evidence type="ECO:0000313" key="4">
    <source>
        <dbReference type="EMBL" id="SFP56859.1"/>
    </source>
</evidence>
<dbReference type="PANTHER" id="PTHR45648">
    <property type="entry name" value="GDSL LIPASE/ACYLHYDROLASE FAMILY PROTEIN (AFU_ORTHOLOGUE AFUA_4G14700)"/>
    <property type="match status" value="1"/>
</dbReference>
<keyword evidence="2" id="KW-0732">Signal</keyword>
<evidence type="ECO:0000259" key="3">
    <source>
        <dbReference type="PROSITE" id="PS51208"/>
    </source>
</evidence>
<dbReference type="InterPro" id="IPR036514">
    <property type="entry name" value="SGNH_hydro_sf"/>
</dbReference>
<dbReference type="Gene3D" id="2.40.128.130">
    <property type="entry name" value="Autotransporter beta-domain"/>
    <property type="match status" value="1"/>
</dbReference>
<dbReference type="InterPro" id="IPR036709">
    <property type="entry name" value="Autotransporte_beta_dom_sf"/>
</dbReference>
<evidence type="ECO:0000256" key="1">
    <source>
        <dbReference type="ARBA" id="ARBA00022801"/>
    </source>
</evidence>
<accession>A0A1I5REA5</accession>
<dbReference type="CDD" id="cd01847">
    <property type="entry name" value="Triacylglycerol_lipase_like"/>
    <property type="match status" value="1"/>
</dbReference>
<dbReference type="InterPro" id="IPR051058">
    <property type="entry name" value="GDSL_Est/Lipase"/>
</dbReference>
<dbReference type="RefSeq" id="WP_093332276.1">
    <property type="nucleotide sequence ID" value="NZ_FOXP01000003.1"/>
</dbReference>
<dbReference type="InterPro" id="IPR005546">
    <property type="entry name" value="Autotransporte_beta"/>
</dbReference>
<dbReference type="Proteomes" id="UP000199586">
    <property type="component" value="Unassembled WGS sequence"/>
</dbReference>
<dbReference type="PROSITE" id="PS51208">
    <property type="entry name" value="AUTOTRANSPORTER"/>
    <property type="match status" value="1"/>
</dbReference>
<dbReference type="InterPro" id="IPR001087">
    <property type="entry name" value="GDSL"/>
</dbReference>
<dbReference type="PROSITE" id="PS01098">
    <property type="entry name" value="LIPASE_GDSL_SER"/>
    <property type="match status" value="1"/>
</dbReference>
<evidence type="ECO:0000313" key="5">
    <source>
        <dbReference type="Proteomes" id="UP000199586"/>
    </source>
</evidence>
<dbReference type="SMART" id="SM00869">
    <property type="entry name" value="Autotransporter"/>
    <property type="match status" value="1"/>
</dbReference>
<feature type="signal peptide" evidence="2">
    <location>
        <begin position="1"/>
        <end position="21"/>
    </location>
</feature>
<proteinExistence type="predicted"/>
<dbReference type="EMBL" id="FOXP01000003">
    <property type="protein sequence ID" value="SFP56859.1"/>
    <property type="molecule type" value="Genomic_DNA"/>
</dbReference>
<sequence length="601" mass="61896">MRTRIAAALLLGNVMVPAAQAQAQAQAQTGATADAGADPVGRVVVFGDSLSDGGYYLTLDLRLPRDAGSFTTNPDPVAPEVMAARLGLPLAPVYGQGGTNYAVGGARVTAANALSIPIATQINNFLAAGGSFGPRDLVYIQGGGNDFFAFQAGGGTNNGLLTTAATQLAAQVTRLQTAGASRIVTLAVQSGGQAGLQLFNRTYAAALASANVNALYFDTDRLFNELVASPATYGYTNITGVACTVPSSLACTRATLVSPNANETYILADSVHPAGITQRIQGQAIASLVQAPEQIAGLGYAAQATFRAHRDLFEAAERGGSQRIGRGLSVFGSAAYHYYGNDGSAQRVGINQRGFTGAGGVDLAIGDASGIGVAGGYSDGTGRFDAGAGSYKPRAWSASGYARGELGPVRLLADGTYGEIDYRRITRQVQLGPAIRRHDGNTDGNYVAGRLTAAADLLTAGGVALGPDVAVQYDRVRLAGYAESGGFSTGAAFGRQEVESLTGRFGAVVRSLPGQPVRMFARAGYEREFDDDPRAITITPTGAPISFTGDVERAKRDYMSYAFGVDGRVAGPLSVRAGVSGYALRDDRDSVTAFAGLSAAF</sequence>
<keyword evidence="1" id="KW-0378">Hydrolase</keyword>
<feature type="chain" id="PRO_5011665073" evidence="2">
    <location>
        <begin position="22"/>
        <end position="601"/>
    </location>
</feature>
<dbReference type="GO" id="GO:0016298">
    <property type="term" value="F:lipase activity"/>
    <property type="evidence" value="ECO:0007669"/>
    <property type="project" value="InterPro"/>
</dbReference>